<dbReference type="EMBL" id="UINC01216748">
    <property type="protein sequence ID" value="SVE43015.1"/>
    <property type="molecule type" value="Genomic_DNA"/>
</dbReference>
<name>A0A383DFI1_9ZZZZ</name>
<dbReference type="Pfam" id="PF22458">
    <property type="entry name" value="RsmF-B_ferredox"/>
    <property type="match status" value="1"/>
</dbReference>
<feature type="non-terminal residue" evidence="6">
    <location>
        <position position="1"/>
    </location>
</feature>
<protein>
    <recommendedName>
        <fullName evidence="5">SAM-dependent MTase RsmB/NOP-type domain-containing protein</fullName>
    </recommendedName>
</protein>
<keyword evidence="2" id="KW-0808">Transferase</keyword>
<accession>A0A383DFI1</accession>
<dbReference type="Gene3D" id="3.40.50.150">
    <property type="entry name" value="Vaccinia Virus protein VP39"/>
    <property type="match status" value="1"/>
</dbReference>
<dbReference type="GO" id="GO:0001510">
    <property type="term" value="P:RNA methylation"/>
    <property type="evidence" value="ECO:0007669"/>
    <property type="project" value="InterPro"/>
</dbReference>
<feature type="non-terminal residue" evidence="6">
    <location>
        <position position="236"/>
    </location>
</feature>
<dbReference type="PANTHER" id="PTHR22807">
    <property type="entry name" value="NOP2 YEAST -RELATED NOL1/NOP2/FMU SUN DOMAIN-CONTAINING"/>
    <property type="match status" value="1"/>
</dbReference>
<dbReference type="InterPro" id="IPR001678">
    <property type="entry name" value="MeTrfase_RsmB-F_NOP2_dom"/>
</dbReference>
<dbReference type="PROSITE" id="PS51686">
    <property type="entry name" value="SAM_MT_RSMB_NOP"/>
    <property type="match status" value="1"/>
</dbReference>
<dbReference type="AlphaFoldDB" id="A0A383DFI1"/>
<dbReference type="Pfam" id="PF01189">
    <property type="entry name" value="Methyltr_RsmB-F"/>
    <property type="match status" value="1"/>
</dbReference>
<proteinExistence type="predicted"/>
<evidence type="ECO:0000256" key="1">
    <source>
        <dbReference type="ARBA" id="ARBA00022603"/>
    </source>
</evidence>
<dbReference type="InterPro" id="IPR029063">
    <property type="entry name" value="SAM-dependent_MTases_sf"/>
</dbReference>
<sequence>PLSTKERDWVQAHVGQPLLHADMPESVELNYPDWMQPALRDLFGDQLAEAMVALNAEATVDLRVNTLKATRQQVMAALSHQEMKPVPTPFAAEGVRLKKRGALIAMQAYRDGWFEIQDEGSQLVAHLVRAQPGEIGIDFCAGAGGKTLALSAHMKNRGRILAWDIAAARLKQMTPRLARAGVSNVQTRLLKSEWDSSLVKHAVSADWVLLDVPCSGTGMWRRSPDLKRRTSIQDLE</sequence>
<reference evidence="6" key="1">
    <citation type="submission" date="2018-05" db="EMBL/GenBank/DDBJ databases">
        <authorList>
            <person name="Lanie J.A."/>
            <person name="Ng W.-L."/>
            <person name="Kazmierczak K.M."/>
            <person name="Andrzejewski T.M."/>
            <person name="Davidsen T.M."/>
            <person name="Wayne K.J."/>
            <person name="Tettelin H."/>
            <person name="Glass J.I."/>
            <person name="Rusch D."/>
            <person name="Podicherti R."/>
            <person name="Tsui H.-C.T."/>
            <person name="Winkler M.E."/>
        </authorList>
    </citation>
    <scope>NUCLEOTIDE SEQUENCE</scope>
</reference>
<evidence type="ECO:0000256" key="3">
    <source>
        <dbReference type="ARBA" id="ARBA00022691"/>
    </source>
</evidence>
<gene>
    <name evidence="6" type="ORF">METZ01_LOCUS495869</name>
</gene>
<dbReference type="PRINTS" id="PR02008">
    <property type="entry name" value="RCMTFAMILY"/>
</dbReference>
<evidence type="ECO:0000313" key="6">
    <source>
        <dbReference type="EMBL" id="SVE43015.1"/>
    </source>
</evidence>
<organism evidence="6">
    <name type="scientific">marine metagenome</name>
    <dbReference type="NCBI Taxonomy" id="408172"/>
    <lineage>
        <taxon>unclassified sequences</taxon>
        <taxon>metagenomes</taxon>
        <taxon>ecological metagenomes</taxon>
    </lineage>
</organism>
<dbReference type="SUPFAM" id="SSF53335">
    <property type="entry name" value="S-adenosyl-L-methionine-dependent methyltransferases"/>
    <property type="match status" value="1"/>
</dbReference>
<keyword evidence="1" id="KW-0489">Methyltransferase</keyword>
<dbReference type="PANTHER" id="PTHR22807:SF53">
    <property type="entry name" value="RIBOSOMAL RNA SMALL SUBUNIT METHYLTRANSFERASE B-RELATED"/>
    <property type="match status" value="1"/>
</dbReference>
<dbReference type="Gene3D" id="3.30.70.1170">
    <property type="entry name" value="Sun protein, domain 3"/>
    <property type="match status" value="1"/>
</dbReference>
<keyword evidence="4" id="KW-0694">RNA-binding</keyword>
<evidence type="ECO:0000256" key="4">
    <source>
        <dbReference type="ARBA" id="ARBA00022884"/>
    </source>
</evidence>
<keyword evidence="3" id="KW-0949">S-adenosyl-L-methionine</keyword>
<dbReference type="InterPro" id="IPR049560">
    <property type="entry name" value="MeTrfase_RsmB-F_NOP2_cat"/>
</dbReference>
<evidence type="ECO:0000259" key="5">
    <source>
        <dbReference type="PROSITE" id="PS51686"/>
    </source>
</evidence>
<dbReference type="InterPro" id="IPR054728">
    <property type="entry name" value="RsmB-like_ferredoxin"/>
</dbReference>
<feature type="domain" description="SAM-dependent MTase RsmB/NOP-type" evidence="5">
    <location>
        <begin position="50"/>
        <end position="236"/>
    </location>
</feature>
<dbReference type="GO" id="GO:0008173">
    <property type="term" value="F:RNA methyltransferase activity"/>
    <property type="evidence" value="ECO:0007669"/>
    <property type="project" value="InterPro"/>
</dbReference>
<evidence type="ECO:0000256" key="2">
    <source>
        <dbReference type="ARBA" id="ARBA00022679"/>
    </source>
</evidence>
<dbReference type="InterPro" id="IPR023267">
    <property type="entry name" value="RCMT"/>
</dbReference>
<dbReference type="GO" id="GO:0003723">
    <property type="term" value="F:RNA binding"/>
    <property type="evidence" value="ECO:0007669"/>
    <property type="project" value="UniProtKB-KW"/>
</dbReference>